<organism evidence="3">
    <name type="scientific">Oryza nivara</name>
    <name type="common">Indian wild rice</name>
    <name type="synonym">Oryza sativa f. spontanea</name>
    <dbReference type="NCBI Taxonomy" id="4536"/>
    <lineage>
        <taxon>Eukaryota</taxon>
        <taxon>Viridiplantae</taxon>
        <taxon>Streptophyta</taxon>
        <taxon>Embryophyta</taxon>
        <taxon>Tracheophyta</taxon>
        <taxon>Spermatophyta</taxon>
        <taxon>Magnoliopsida</taxon>
        <taxon>Liliopsida</taxon>
        <taxon>Poales</taxon>
        <taxon>Poaceae</taxon>
        <taxon>BOP clade</taxon>
        <taxon>Oryzoideae</taxon>
        <taxon>Oryzeae</taxon>
        <taxon>Oryzinae</taxon>
        <taxon>Oryza</taxon>
    </lineage>
</organism>
<dbReference type="OMA" id="KTTMRAD"/>
<evidence type="ECO:0000256" key="1">
    <source>
        <dbReference type="SAM" id="MobiDB-lite"/>
    </source>
</evidence>
<evidence type="ECO:0000313" key="4">
    <source>
        <dbReference type="Proteomes" id="UP000006591"/>
    </source>
</evidence>
<keyword evidence="2" id="KW-0732">Signal</keyword>
<protein>
    <recommendedName>
        <fullName evidence="5">Extensin domain-containing protein</fullName>
    </recommendedName>
</protein>
<dbReference type="EnsemblPlants" id="ONIVA04G10280.1">
    <property type="protein sequence ID" value="ONIVA04G10280.1"/>
    <property type="gene ID" value="ONIVA04G10280"/>
</dbReference>
<dbReference type="Gramene" id="ONIVA04G10280.1">
    <property type="protein sequence ID" value="ONIVA04G10280.1"/>
    <property type="gene ID" value="ONIVA04G10280"/>
</dbReference>
<dbReference type="Proteomes" id="UP000006591">
    <property type="component" value="Chromosome 4"/>
</dbReference>
<dbReference type="AlphaFoldDB" id="A0A0E0H0M5"/>
<accession>A0A0E0H0M5</accession>
<proteinExistence type="predicted"/>
<evidence type="ECO:0008006" key="5">
    <source>
        <dbReference type="Google" id="ProtNLM"/>
    </source>
</evidence>
<feature type="compositionally biased region" description="Basic and acidic residues" evidence="1">
    <location>
        <begin position="27"/>
        <end position="49"/>
    </location>
</feature>
<reference evidence="3" key="2">
    <citation type="submission" date="2018-04" db="EMBL/GenBank/DDBJ databases">
        <title>OnivRS2 (Oryza nivara Reference Sequence Version 2).</title>
        <authorList>
            <person name="Zhang J."/>
            <person name="Kudrna D."/>
            <person name="Lee S."/>
            <person name="Talag J."/>
            <person name="Rajasekar S."/>
            <person name="Welchert J."/>
            <person name="Hsing Y.-I."/>
            <person name="Wing R.A."/>
        </authorList>
    </citation>
    <scope>NUCLEOTIDE SEQUENCE [LARGE SCALE GENOMIC DNA]</scope>
    <source>
        <strain evidence="3">SL10</strain>
    </source>
</reference>
<dbReference type="HOGENOM" id="CLU_2088672_0_0_1"/>
<evidence type="ECO:0000313" key="3">
    <source>
        <dbReference type="EnsemblPlants" id="ONIVA04G10280.1"/>
    </source>
</evidence>
<feature type="signal peptide" evidence="2">
    <location>
        <begin position="1"/>
        <end position="23"/>
    </location>
</feature>
<reference evidence="3" key="1">
    <citation type="submission" date="2015-04" db="UniProtKB">
        <authorList>
            <consortium name="EnsemblPlants"/>
        </authorList>
    </citation>
    <scope>IDENTIFICATION</scope>
    <source>
        <strain evidence="3">SL10</strain>
    </source>
</reference>
<name>A0A0E0H0M5_ORYNI</name>
<evidence type="ECO:0000256" key="2">
    <source>
        <dbReference type="SAM" id="SignalP"/>
    </source>
</evidence>
<keyword evidence="4" id="KW-1185">Reference proteome</keyword>
<feature type="chain" id="PRO_5002360971" description="Extensin domain-containing protein" evidence="2">
    <location>
        <begin position="24"/>
        <end position="117"/>
    </location>
</feature>
<feature type="region of interest" description="Disordered" evidence="1">
    <location>
        <begin position="19"/>
        <end position="101"/>
    </location>
</feature>
<sequence>MGGKVALLVVLVAMSVVLLETQAKTKPKAEEKPPKTKEHRLPSHPDKPPPYRNSHTKTNTPRTPLYAPPPPLPHTSPTPEPTPPTYSPITKTTMRADRWRHRSEGEACVRVWGGVPC</sequence>
<feature type="compositionally biased region" description="Pro residues" evidence="1">
    <location>
        <begin position="66"/>
        <end position="86"/>
    </location>
</feature>